<organism evidence="1 2">
    <name type="scientific">Hymenolepis diminuta</name>
    <name type="common">Rat tapeworm</name>
    <dbReference type="NCBI Taxonomy" id="6216"/>
    <lineage>
        <taxon>Eukaryota</taxon>
        <taxon>Metazoa</taxon>
        <taxon>Spiralia</taxon>
        <taxon>Lophotrochozoa</taxon>
        <taxon>Platyhelminthes</taxon>
        <taxon>Cestoda</taxon>
        <taxon>Eucestoda</taxon>
        <taxon>Cyclophyllidea</taxon>
        <taxon>Hymenolepididae</taxon>
        <taxon>Hymenolepis</taxon>
    </lineage>
</organism>
<gene>
    <name evidence="1" type="ORF">WMSIL1_LOCUS1279</name>
</gene>
<sequence>KYLFLQENQNSKDSPILQLQNTPTQQIPNHKLGPIIFHMCKIIVIAHKSKDLETFGAARQILRLARDALHQNLLATQVKIN</sequence>
<dbReference type="EMBL" id="CABIJS010000031">
    <property type="protein sequence ID" value="VUZ40178.1"/>
    <property type="molecule type" value="Genomic_DNA"/>
</dbReference>
<feature type="non-terminal residue" evidence="1">
    <location>
        <position position="81"/>
    </location>
</feature>
<evidence type="ECO:0000313" key="2">
    <source>
        <dbReference type="Proteomes" id="UP000321570"/>
    </source>
</evidence>
<accession>A0A564Y077</accession>
<keyword evidence="2" id="KW-1185">Reference proteome</keyword>
<feature type="non-terminal residue" evidence="1">
    <location>
        <position position="1"/>
    </location>
</feature>
<protein>
    <submittedName>
        <fullName evidence="1">Uncharacterized protein</fullName>
    </submittedName>
</protein>
<dbReference type="Proteomes" id="UP000321570">
    <property type="component" value="Unassembled WGS sequence"/>
</dbReference>
<dbReference type="AlphaFoldDB" id="A0A564Y077"/>
<reference evidence="1 2" key="1">
    <citation type="submission" date="2019-07" db="EMBL/GenBank/DDBJ databases">
        <authorList>
            <person name="Jastrzebski P J."/>
            <person name="Paukszto L."/>
            <person name="Jastrzebski P J."/>
        </authorList>
    </citation>
    <scope>NUCLEOTIDE SEQUENCE [LARGE SCALE GENOMIC DNA]</scope>
    <source>
        <strain evidence="1 2">WMS-il1</strain>
    </source>
</reference>
<name>A0A564Y077_HYMDI</name>
<evidence type="ECO:0000313" key="1">
    <source>
        <dbReference type="EMBL" id="VUZ40178.1"/>
    </source>
</evidence>
<proteinExistence type="predicted"/>